<name>A0A1G6TLX7_9BACT</name>
<reference evidence="1 2" key="1">
    <citation type="submission" date="2016-09" db="EMBL/GenBank/DDBJ databases">
        <authorList>
            <person name="Capua I."/>
            <person name="De Benedictis P."/>
            <person name="Joannis T."/>
            <person name="Lombin L.H."/>
            <person name="Cattoli G."/>
        </authorList>
    </citation>
    <scope>NUCLEOTIDE SEQUENCE [LARGE SCALE GENOMIC DNA]</scope>
    <source>
        <strain evidence="1 2">A7P-90m</strain>
    </source>
</reference>
<dbReference type="Proteomes" id="UP000199452">
    <property type="component" value="Unassembled WGS sequence"/>
</dbReference>
<gene>
    <name evidence="1" type="ORF">SAMN05216323_11274</name>
</gene>
<proteinExistence type="predicted"/>
<dbReference type="OrthoDB" id="1340280at2"/>
<evidence type="ECO:0000313" key="1">
    <source>
        <dbReference type="EMBL" id="SDD30088.1"/>
    </source>
</evidence>
<evidence type="ECO:0000313" key="2">
    <source>
        <dbReference type="Proteomes" id="UP000199452"/>
    </source>
</evidence>
<accession>A0A1G6TLX7</accession>
<evidence type="ECO:0008006" key="3">
    <source>
        <dbReference type="Google" id="ProtNLM"/>
    </source>
</evidence>
<dbReference type="Gene3D" id="1.10.30.50">
    <property type="match status" value="1"/>
</dbReference>
<dbReference type="STRING" id="1640674.SAMN05216323_11274"/>
<dbReference type="AlphaFoldDB" id="A0A1G6TLX7"/>
<organism evidence="1 2">
    <name type="scientific">Williamwhitmania taraxaci</name>
    <dbReference type="NCBI Taxonomy" id="1640674"/>
    <lineage>
        <taxon>Bacteria</taxon>
        <taxon>Pseudomonadati</taxon>
        <taxon>Bacteroidota</taxon>
        <taxon>Bacteroidia</taxon>
        <taxon>Bacteroidales</taxon>
        <taxon>Williamwhitmaniaceae</taxon>
        <taxon>Williamwhitmania</taxon>
    </lineage>
</organism>
<keyword evidence="2" id="KW-1185">Reference proteome</keyword>
<protein>
    <recommendedName>
        <fullName evidence="3">TIGR02646 family protein</fullName>
    </recommendedName>
</protein>
<dbReference type="RefSeq" id="WP_092441029.1">
    <property type="nucleotide sequence ID" value="NZ_FMYP01000127.1"/>
</dbReference>
<dbReference type="EMBL" id="FMYP01000127">
    <property type="protein sequence ID" value="SDD30088.1"/>
    <property type="molecule type" value="Genomic_DNA"/>
</dbReference>
<sequence length="188" mass="22242">MPNIFRHTSPVRTCLKTYASYRSFKQYLAEDFNSRCGYTDCPDFWFGGKNNFHIDHFKPFSKSPKLETDYSNLVYCCSYVNILKSDDEGEYIDPCDVDFNEHFERDNDGGIIPKKTSKEATYMHSKLQLGLSRYKLIWKLDEIYNRLLKLQTEIKNPKNAELINDIRIIHSELAEEFTTYLQYLKVNQ</sequence>